<keyword evidence="1" id="KW-0812">Transmembrane</keyword>
<evidence type="ECO:0000256" key="1">
    <source>
        <dbReference type="SAM" id="Phobius"/>
    </source>
</evidence>
<gene>
    <name evidence="2" type="ORF">GCM10007350_25300</name>
</gene>
<proteinExistence type="predicted"/>
<keyword evidence="1" id="KW-0472">Membrane</keyword>
<dbReference type="Pfam" id="PF11026">
    <property type="entry name" value="DUF2721"/>
    <property type="match status" value="1"/>
</dbReference>
<feature type="transmembrane region" description="Helical" evidence="1">
    <location>
        <begin position="92"/>
        <end position="116"/>
    </location>
</feature>
<keyword evidence="3" id="KW-1185">Reference proteome</keyword>
<protein>
    <submittedName>
        <fullName evidence="2">Membrane protein</fullName>
    </submittedName>
</protein>
<evidence type="ECO:0000313" key="2">
    <source>
        <dbReference type="EMBL" id="GHD65099.1"/>
    </source>
</evidence>
<dbReference type="Proteomes" id="UP000604737">
    <property type="component" value="Unassembled WGS sequence"/>
</dbReference>
<dbReference type="InterPro" id="IPR021279">
    <property type="entry name" value="DUF2721"/>
</dbReference>
<sequence length="137" mass="15320">MNELSLATPSLLFPAISLLMLAYTNRFLALSTIIRQLYDTHRRSPHVNNLRQIGNFRRRVALIRGMQACGVVSLLSCIVSMVLVFFGNSGPAQFMFIASLALMVLSLLLCLTEVLISDAALNILLQDIEQDLRKLDR</sequence>
<dbReference type="RefSeq" id="WP_189461246.1">
    <property type="nucleotide sequence ID" value="NZ_BMYO01000006.1"/>
</dbReference>
<name>A0ABQ3H144_9NEIS</name>
<accession>A0ABQ3H144</accession>
<reference evidence="3" key="1">
    <citation type="journal article" date="2019" name="Int. J. Syst. Evol. Microbiol.">
        <title>The Global Catalogue of Microorganisms (GCM) 10K type strain sequencing project: providing services to taxonomists for standard genome sequencing and annotation.</title>
        <authorList>
            <consortium name="The Broad Institute Genomics Platform"/>
            <consortium name="The Broad Institute Genome Sequencing Center for Infectious Disease"/>
            <person name="Wu L."/>
            <person name="Ma J."/>
        </authorList>
    </citation>
    <scope>NUCLEOTIDE SEQUENCE [LARGE SCALE GENOMIC DNA]</scope>
    <source>
        <strain evidence="3">KCTC 23701</strain>
    </source>
</reference>
<comment type="caution">
    <text evidence="2">The sequence shown here is derived from an EMBL/GenBank/DDBJ whole genome shotgun (WGS) entry which is preliminary data.</text>
</comment>
<dbReference type="EMBL" id="BMYO01000006">
    <property type="protein sequence ID" value="GHD65099.1"/>
    <property type="molecule type" value="Genomic_DNA"/>
</dbReference>
<feature type="transmembrane region" description="Helical" evidence="1">
    <location>
        <begin position="61"/>
        <end position="86"/>
    </location>
</feature>
<organism evidence="2 3">
    <name type="scientific">Jeongeupia chitinilytica</name>
    <dbReference type="NCBI Taxonomy" id="1041641"/>
    <lineage>
        <taxon>Bacteria</taxon>
        <taxon>Pseudomonadati</taxon>
        <taxon>Pseudomonadota</taxon>
        <taxon>Betaproteobacteria</taxon>
        <taxon>Neisseriales</taxon>
        <taxon>Chitinibacteraceae</taxon>
        <taxon>Jeongeupia</taxon>
    </lineage>
</organism>
<evidence type="ECO:0000313" key="3">
    <source>
        <dbReference type="Proteomes" id="UP000604737"/>
    </source>
</evidence>
<feature type="transmembrane region" description="Helical" evidence="1">
    <location>
        <begin position="12"/>
        <end position="34"/>
    </location>
</feature>
<keyword evidence="1" id="KW-1133">Transmembrane helix</keyword>